<sequence>MAENDLTAQLRAGVGTAIAELNPELQDAPKRVIRGEITVFWPYSPLRDAIAFILAEPDFRLRRDRGTVRLEFTGASAKAVADLGLGGGDEVTLSLDGAAWDARDTRMPAVGTPLEWQLRFNHKLLALVARVAHEDTKLLNIDLPLDEAQQPDKSDVAALAAAIQDHGPEGSITPPRDPTPETTLRTKRPAEGSLEPGEFASPAFLKRARISYGSLFEGGPDPFDDRGDVQGKGRKTPKAGRFSSAWRYASRSPTPDVEEVDDVTSDDPTNDFPTETPSKQPDFATVQPSFNTGEFGQSQPNQQYAQDIDHSSNGIFAAQEHYSMDMDAFPDPSTAHSTQSHHEYPPIEEEADSHFASQVASYPPLTQGQTPPAGDPLHGSPHHTVFIDRIVEPQQPPWGFDATSTSYPDPSGEAHTTDVIDVPSSPVARSTLPFVNDLEEVGHDQGHEDASADPDDDIQIDDQDGPEEAFGAPTYSERDFEPSNVQSYATSRSRSASSGRGNDEEEMDAGGDYDITQYRNQSNVQDDDEGSDLESDFGQEEEEEIYNPRDSEIEEEQLDEDDEEELEGEDADGALEDYSEAESSTAPAPAKPNGPPEVIDLLSDSDDDDSSPVQRAAVKSDYPSVPQYDGSADEMGSPSGEEVVNRSDSSEDGTSDPGSEAASEHDESEVENEAEDEEDLSSPLLVEVPEDLREPTDERAASSPLLEDDLESMSPIKPLQVSSLIPENENIALDRAEADTDQLDAELEKKMQQTVREDVPLALEVRSSEILIVEKTTLVEEVGQGEDPKPNKDMLDTTPDEALTTTAPTTAQDDDTELVGQVSSPMNLAPSSPMRDITRREEGQLEPALDDAAAEVRPISPTSAIPDASDAPQDLEYSETGPALPPQVDALGPSPHTDAVAHTLGVDRKSSQPPEHDEQRLLPPKTSSSVTSEPPQQDMPLDARGRAEVESEEEPSDSVNGHLRSADATNPEPSEPDAAETVPEDDEKEDIVMEDRLHGDAESPKVSHTYEGNGLDTAMEDANAQLLTPHDTQQQEVEKEGEIEEVAEVPSTPVMPSVVVTKPGADDETTHERDQKGPETPHPSTEDSTQSAKASSPVITGHRPETRSQTGHLPLDMEHAPTATAPDEDAHLEVDQEQTPVKTVGHRPGTRSQSRPQSLEPKASSPQPTTVSSPSGQENDVEDTPATKTRSQRQQSQSKTKADEVEEGDPSIKLARASATNKQKADQGDDPSVRLARGSIASRRSTRLSDWQPTPDTVRVTRAACHNLQKEATPEAEEDSSVQLAKAALNSPSRAAKERAEDHSPAAIKLKLNRSLRSDVPDCISLKVFRQQPPGKTVDILAIATAEPPGAKRAKGGPKGMMLAFSVADHSIVPTQPVLVHIFRVQKSALPIVRQGDAVLLRQFNVTNIQGKLGLRSTDASSWAVFEGGPDDERPPQIMGPPMELSAGDKDFAVLIKKWYHSIEDAPKVRWSKAGEKALGAGEESK</sequence>
<dbReference type="GO" id="GO:0000723">
    <property type="term" value="P:telomere maintenance"/>
    <property type="evidence" value="ECO:0007669"/>
    <property type="project" value="InterPro"/>
</dbReference>
<feature type="compositionally biased region" description="Polar residues" evidence="1">
    <location>
        <begin position="821"/>
        <end position="830"/>
    </location>
</feature>
<feature type="region of interest" description="Disordered" evidence="1">
    <location>
        <begin position="362"/>
        <end position="714"/>
    </location>
</feature>
<feature type="compositionally biased region" description="Polar residues" evidence="1">
    <location>
        <begin position="286"/>
        <end position="300"/>
    </location>
</feature>
<reference evidence="3" key="1">
    <citation type="journal article" date="2021" name="Mol. Plant Pathol.">
        <title>A 20-kb lineage-specific genomic region tames virulence in pathogenic amphidiploid Verticillium longisporum.</title>
        <authorList>
            <person name="Harting R."/>
            <person name="Starke J."/>
            <person name="Kusch H."/>
            <person name="Poggeler S."/>
            <person name="Maurus I."/>
            <person name="Schluter R."/>
            <person name="Landesfeind M."/>
            <person name="Bulla I."/>
            <person name="Nowrousian M."/>
            <person name="de Jonge R."/>
            <person name="Stahlhut G."/>
            <person name="Hoff K.J."/>
            <person name="Asshauer K.P."/>
            <person name="Thurmer A."/>
            <person name="Stanke M."/>
            <person name="Daniel R."/>
            <person name="Morgenstern B."/>
            <person name="Thomma B.P.H.J."/>
            <person name="Kronstad J.W."/>
            <person name="Braus-Stromeyer S.A."/>
            <person name="Braus G.H."/>
        </authorList>
    </citation>
    <scope>NUCLEOTIDE SEQUENCE</scope>
    <source>
        <strain evidence="3">Vl32</strain>
    </source>
</reference>
<feature type="compositionally biased region" description="Low complexity" evidence="1">
    <location>
        <begin position="1164"/>
        <end position="1175"/>
    </location>
</feature>
<feature type="compositionally biased region" description="Low complexity" evidence="1">
    <location>
        <begin position="1187"/>
        <end position="1199"/>
    </location>
</feature>
<dbReference type="SMART" id="SM00976">
    <property type="entry name" value="Telo_bind"/>
    <property type="match status" value="1"/>
</dbReference>
<feature type="compositionally biased region" description="Acidic residues" evidence="1">
    <location>
        <begin position="256"/>
        <end position="269"/>
    </location>
</feature>
<dbReference type="Proteomes" id="UP000689129">
    <property type="component" value="Unassembled WGS sequence"/>
</dbReference>
<feature type="region of interest" description="Disordered" evidence="1">
    <location>
        <begin position="1026"/>
        <end position="1257"/>
    </location>
</feature>
<feature type="region of interest" description="Disordered" evidence="1">
    <location>
        <begin position="216"/>
        <end position="300"/>
    </location>
</feature>
<feature type="compositionally biased region" description="Acidic residues" evidence="1">
    <location>
        <begin position="974"/>
        <end position="989"/>
    </location>
</feature>
<proteinExistence type="predicted"/>
<feature type="compositionally biased region" description="Basic and acidic residues" evidence="1">
    <location>
        <begin position="1064"/>
        <end position="1079"/>
    </location>
</feature>
<gene>
    <name evidence="3" type="ORF">HYQ45_011741</name>
</gene>
<feature type="region of interest" description="Disordered" evidence="1">
    <location>
        <begin position="165"/>
        <end position="197"/>
    </location>
</feature>
<feature type="compositionally biased region" description="Low complexity" evidence="1">
    <location>
        <begin position="491"/>
        <end position="500"/>
    </location>
</feature>
<feature type="compositionally biased region" description="Basic and acidic residues" evidence="1">
    <location>
        <begin position="786"/>
        <end position="795"/>
    </location>
</feature>
<dbReference type="InterPro" id="IPR011564">
    <property type="entry name" value="Telomer_end-bd_POT1/Cdc13"/>
</dbReference>
<organism evidence="3 4">
    <name type="scientific">Verticillium longisporum</name>
    <name type="common">Verticillium dahliae var. longisporum</name>
    <dbReference type="NCBI Taxonomy" id="100787"/>
    <lineage>
        <taxon>Eukaryota</taxon>
        <taxon>Fungi</taxon>
        <taxon>Dikarya</taxon>
        <taxon>Ascomycota</taxon>
        <taxon>Pezizomycotina</taxon>
        <taxon>Sordariomycetes</taxon>
        <taxon>Hypocreomycetidae</taxon>
        <taxon>Glomerellales</taxon>
        <taxon>Plectosphaerellaceae</taxon>
        <taxon>Verticillium</taxon>
    </lineage>
</organism>
<dbReference type="EMBL" id="JAEMWZ010000261">
    <property type="protein sequence ID" value="KAG7128916.1"/>
    <property type="molecule type" value="Genomic_DNA"/>
</dbReference>
<feature type="compositionally biased region" description="Acidic residues" evidence="1">
    <location>
        <begin position="552"/>
        <end position="580"/>
    </location>
</feature>
<protein>
    <recommendedName>
        <fullName evidence="2">Telomeric single stranded DNA binding POT1/Cdc13 domain-containing protein</fullName>
    </recommendedName>
</protein>
<feature type="compositionally biased region" description="Basic and acidic residues" evidence="1">
    <location>
        <begin position="990"/>
        <end position="1005"/>
    </location>
</feature>
<evidence type="ECO:0000313" key="3">
    <source>
        <dbReference type="EMBL" id="KAG7128916.1"/>
    </source>
</evidence>
<feature type="domain" description="Telomeric single stranded DNA binding POT1/Cdc13" evidence="2">
    <location>
        <begin position="1323"/>
        <end position="1461"/>
    </location>
</feature>
<feature type="compositionally biased region" description="Basic and acidic residues" evidence="1">
    <location>
        <begin position="905"/>
        <end position="920"/>
    </location>
</feature>
<dbReference type="CDD" id="cd04497">
    <property type="entry name" value="hPOT1_OB1_like"/>
    <property type="match status" value="1"/>
</dbReference>
<feature type="compositionally biased region" description="Acidic residues" evidence="1">
    <location>
        <begin position="525"/>
        <end position="545"/>
    </location>
</feature>
<comment type="caution">
    <text evidence="3">The sequence shown here is derived from an EMBL/GenBank/DDBJ whole genome shotgun (WGS) entry which is preliminary data.</text>
</comment>
<feature type="compositionally biased region" description="Basic and acidic residues" evidence="1">
    <location>
        <begin position="690"/>
        <end position="700"/>
    </location>
</feature>
<feature type="compositionally biased region" description="Polar residues" evidence="1">
    <location>
        <begin position="1082"/>
        <end position="1098"/>
    </location>
</feature>
<accession>A0A8I2ZFB7</accession>
<dbReference type="OrthoDB" id="5363079at2759"/>
<dbReference type="GO" id="GO:0003677">
    <property type="term" value="F:DNA binding"/>
    <property type="evidence" value="ECO:0007669"/>
    <property type="project" value="InterPro"/>
</dbReference>
<name>A0A8I2ZFB7_VERLO</name>
<evidence type="ECO:0000313" key="4">
    <source>
        <dbReference type="Proteomes" id="UP000689129"/>
    </source>
</evidence>
<feature type="compositionally biased region" description="Acidic residues" evidence="1">
    <location>
        <begin position="666"/>
        <end position="680"/>
    </location>
</feature>
<feature type="region of interest" description="Disordered" evidence="1">
    <location>
        <begin position="781"/>
        <end position="1014"/>
    </location>
</feature>
<feature type="compositionally biased region" description="Basic and acidic residues" evidence="1">
    <location>
        <begin position="440"/>
        <end position="450"/>
    </location>
</feature>
<feature type="compositionally biased region" description="Low complexity" evidence="1">
    <location>
        <begin position="796"/>
        <end position="811"/>
    </location>
</feature>
<feature type="compositionally biased region" description="Acidic residues" evidence="1">
    <location>
        <begin position="451"/>
        <end position="467"/>
    </location>
</feature>
<dbReference type="GO" id="GO:0000781">
    <property type="term" value="C:chromosome, telomeric region"/>
    <property type="evidence" value="ECO:0007669"/>
    <property type="project" value="InterPro"/>
</dbReference>
<evidence type="ECO:0000259" key="2">
    <source>
        <dbReference type="SMART" id="SM00976"/>
    </source>
</evidence>
<feature type="compositionally biased region" description="Polar residues" evidence="1">
    <location>
        <begin position="925"/>
        <end position="935"/>
    </location>
</feature>
<feature type="compositionally biased region" description="Low complexity" evidence="1">
    <location>
        <begin position="1048"/>
        <end position="1063"/>
    </location>
</feature>
<evidence type="ECO:0000256" key="1">
    <source>
        <dbReference type="SAM" id="MobiDB-lite"/>
    </source>
</evidence>
<dbReference type="Pfam" id="PF02765">
    <property type="entry name" value="POT1"/>
    <property type="match status" value="1"/>
</dbReference>